<gene>
    <name evidence="4" type="ORF">IAA83_11060</name>
</gene>
<comment type="caution">
    <text evidence="4">The sequence shown here is derived from an EMBL/GenBank/DDBJ whole genome shotgun (WGS) entry which is preliminary data.</text>
</comment>
<evidence type="ECO:0000256" key="1">
    <source>
        <dbReference type="ARBA" id="ARBA00023125"/>
    </source>
</evidence>
<dbReference type="EMBL" id="DVJJ01000171">
    <property type="protein sequence ID" value="HIS65883.1"/>
    <property type="molecule type" value="Genomic_DNA"/>
</dbReference>
<evidence type="ECO:0000259" key="3">
    <source>
        <dbReference type="PROSITE" id="PS50943"/>
    </source>
</evidence>
<feature type="transmembrane region" description="Helical" evidence="2">
    <location>
        <begin position="83"/>
        <end position="103"/>
    </location>
</feature>
<keyword evidence="2" id="KW-0812">Transmembrane</keyword>
<keyword evidence="2" id="KW-1133">Transmembrane helix</keyword>
<dbReference type="GO" id="GO:0003677">
    <property type="term" value="F:DNA binding"/>
    <property type="evidence" value="ECO:0007669"/>
    <property type="project" value="UniProtKB-KW"/>
</dbReference>
<evidence type="ECO:0000313" key="4">
    <source>
        <dbReference type="EMBL" id="HIS65883.1"/>
    </source>
</evidence>
<name>A0A9D1FBK4_9FIRM</name>
<dbReference type="CDD" id="cd00093">
    <property type="entry name" value="HTH_XRE"/>
    <property type="match status" value="1"/>
</dbReference>
<sequence>MTLAERIKAQRIAKGYSQEEVAGRLGVSRQAVAKWENGQSAPSTENLFKLAEVFGTTVDLLLVETPSPQPVPSPRPPQWKRNLWWAMGTVGGYGLLYLLWRIVGSDLENTSVLGWLLDTEPGQHSYVYGWLIHNHLYWYAMALSALPSLFGKHRFSLCAFGGFFLGLLLGELLGPNPAGAAWGYGHSGWAIWGGIFLLSLVAGMLAQKGQHPWRSRRMGWLLLICLAAAALWILLVRTAFFQPPQ</sequence>
<dbReference type="PANTHER" id="PTHR46558">
    <property type="entry name" value="TRACRIPTIONAL REGULATORY PROTEIN-RELATED-RELATED"/>
    <property type="match status" value="1"/>
</dbReference>
<evidence type="ECO:0000313" key="5">
    <source>
        <dbReference type="Proteomes" id="UP000886741"/>
    </source>
</evidence>
<evidence type="ECO:0000256" key="2">
    <source>
        <dbReference type="SAM" id="Phobius"/>
    </source>
</evidence>
<proteinExistence type="predicted"/>
<organism evidence="4 5">
    <name type="scientific">Candidatus Avoscillospira avistercoris</name>
    <dbReference type="NCBI Taxonomy" id="2840707"/>
    <lineage>
        <taxon>Bacteria</taxon>
        <taxon>Bacillati</taxon>
        <taxon>Bacillota</taxon>
        <taxon>Clostridia</taxon>
        <taxon>Eubacteriales</taxon>
        <taxon>Oscillospiraceae</taxon>
        <taxon>Oscillospiraceae incertae sedis</taxon>
        <taxon>Candidatus Avoscillospira</taxon>
    </lineage>
</organism>
<dbReference type="SMART" id="SM00530">
    <property type="entry name" value="HTH_XRE"/>
    <property type="match status" value="1"/>
</dbReference>
<reference evidence="4" key="1">
    <citation type="submission" date="2020-10" db="EMBL/GenBank/DDBJ databases">
        <authorList>
            <person name="Gilroy R."/>
        </authorList>
    </citation>
    <scope>NUCLEOTIDE SEQUENCE</scope>
    <source>
        <strain evidence="4">ChiBcec16-1751</strain>
    </source>
</reference>
<dbReference type="AlphaFoldDB" id="A0A9D1FBK4"/>
<reference evidence="4" key="2">
    <citation type="journal article" date="2021" name="PeerJ">
        <title>Extensive microbial diversity within the chicken gut microbiome revealed by metagenomics and culture.</title>
        <authorList>
            <person name="Gilroy R."/>
            <person name="Ravi A."/>
            <person name="Getino M."/>
            <person name="Pursley I."/>
            <person name="Horton D.L."/>
            <person name="Alikhan N.F."/>
            <person name="Baker D."/>
            <person name="Gharbi K."/>
            <person name="Hall N."/>
            <person name="Watson M."/>
            <person name="Adriaenssens E.M."/>
            <person name="Foster-Nyarko E."/>
            <person name="Jarju S."/>
            <person name="Secka A."/>
            <person name="Antonio M."/>
            <person name="Oren A."/>
            <person name="Chaudhuri R.R."/>
            <person name="La Ragione R."/>
            <person name="Hildebrand F."/>
            <person name="Pallen M.J."/>
        </authorList>
    </citation>
    <scope>NUCLEOTIDE SEQUENCE</scope>
    <source>
        <strain evidence="4">ChiBcec16-1751</strain>
    </source>
</reference>
<keyword evidence="1" id="KW-0238">DNA-binding</keyword>
<dbReference type="Gene3D" id="1.10.260.40">
    <property type="entry name" value="lambda repressor-like DNA-binding domains"/>
    <property type="match status" value="1"/>
</dbReference>
<dbReference type="Proteomes" id="UP000886741">
    <property type="component" value="Unassembled WGS sequence"/>
</dbReference>
<dbReference type="PANTHER" id="PTHR46558:SF15">
    <property type="entry name" value="HELIX-TURN-HELIX DOMAIN PROTEIN"/>
    <property type="match status" value="1"/>
</dbReference>
<dbReference type="Pfam" id="PF01381">
    <property type="entry name" value="HTH_3"/>
    <property type="match status" value="1"/>
</dbReference>
<dbReference type="InterPro" id="IPR001387">
    <property type="entry name" value="Cro/C1-type_HTH"/>
</dbReference>
<dbReference type="PROSITE" id="PS50943">
    <property type="entry name" value="HTH_CROC1"/>
    <property type="match status" value="1"/>
</dbReference>
<keyword evidence="2" id="KW-0472">Membrane</keyword>
<dbReference type="InterPro" id="IPR010982">
    <property type="entry name" value="Lambda_DNA-bd_dom_sf"/>
</dbReference>
<feature type="transmembrane region" description="Helical" evidence="2">
    <location>
        <begin position="155"/>
        <end position="174"/>
    </location>
</feature>
<feature type="transmembrane region" description="Helical" evidence="2">
    <location>
        <begin position="218"/>
        <end position="240"/>
    </location>
</feature>
<feature type="transmembrane region" description="Helical" evidence="2">
    <location>
        <begin position="123"/>
        <end position="143"/>
    </location>
</feature>
<feature type="domain" description="HTH cro/C1-type" evidence="3">
    <location>
        <begin position="7"/>
        <end position="61"/>
    </location>
</feature>
<protein>
    <submittedName>
        <fullName evidence="4">Helix-turn-helix transcriptional regulator</fullName>
    </submittedName>
</protein>
<feature type="transmembrane region" description="Helical" evidence="2">
    <location>
        <begin position="186"/>
        <end position="206"/>
    </location>
</feature>
<dbReference type="SUPFAM" id="SSF47413">
    <property type="entry name" value="lambda repressor-like DNA-binding domains"/>
    <property type="match status" value="1"/>
</dbReference>
<accession>A0A9D1FBK4</accession>